<dbReference type="GO" id="GO:0003700">
    <property type="term" value="F:DNA-binding transcription factor activity"/>
    <property type="evidence" value="ECO:0007669"/>
    <property type="project" value="InterPro"/>
</dbReference>
<dbReference type="InterPro" id="IPR013324">
    <property type="entry name" value="RNA_pol_sigma_r3/r4-like"/>
</dbReference>
<protein>
    <submittedName>
        <fullName evidence="2">Sigma-70, region 4</fullName>
    </submittedName>
</protein>
<proteinExistence type="predicted"/>
<accession>A0A521ERC5</accession>
<dbReference type="Proteomes" id="UP000320300">
    <property type="component" value="Unassembled WGS sequence"/>
</dbReference>
<organism evidence="2 3">
    <name type="scientific">Pedobacter westerhofensis</name>
    <dbReference type="NCBI Taxonomy" id="425512"/>
    <lineage>
        <taxon>Bacteria</taxon>
        <taxon>Pseudomonadati</taxon>
        <taxon>Bacteroidota</taxon>
        <taxon>Sphingobacteriia</taxon>
        <taxon>Sphingobacteriales</taxon>
        <taxon>Sphingobacteriaceae</taxon>
        <taxon>Pedobacter</taxon>
    </lineage>
</organism>
<dbReference type="GO" id="GO:0006352">
    <property type="term" value="P:DNA-templated transcription initiation"/>
    <property type="evidence" value="ECO:0007669"/>
    <property type="project" value="InterPro"/>
</dbReference>
<dbReference type="SUPFAM" id="SSF88659">
    <property type="entry name" value="Sigma3 and sigma4 domains of RNA polymerase sigma factors"/>
    <property type="match status" value="1"/>
</dbReference>
<dbReference type="Pfam" id="PF04545">
    <property type="entry name" value="Sigma70_r4"/>
    <property type="match status" value="1"/>
</dbReference>
<dbReference type="AlphaFoldDB" id="A0A521ERC5"/>
<dbReference type="OrthoDB" id="796306at2"/>
<evidence type="ECO:0000313" key="2">
    <source>
        <dbReference type="EMBL" id="SMO86488.1"/>
    </source>
</evidence>
<evidence type="ECO:0000259" key="1">
    <source>
        <dbReference type="Pfam" id="PF04545"/>
    </source>
</evidence>
<evidence type="ECO:0000313" key="3">
    <source>
        <dbReference type="Proteomes" id="UP000320300"/>
    </source>
</evidence>
<reference evidence="2 3" key="1">
    <citation type="submission" date="2017-05" db="EMBL/GenBank/DDBJ databases">
        <authorList>
            <person name="Varghese N."/>
            <person name="Submissions S."/>
        </authorList>
    </citation>
    <scope>NUCLEOTIDE SEQUENCE [LARGE SCALE GENOMIC DNA]</scope>
    <source>
        <strain evidence="2 3">DSM 19036</strain>
    </source>
</reference>
<dbReference type="EMBL" id="FXTN01000009">
    <property type="protein sequence ID" value="SMO86488.1"/>
    <property type="molecule type" value="Genomic_DNA"/>
</dbReference>
<gene>
    <name evidence="2" type="ORF">SAMN06265348_10937</name>
</gene>
<dbReference type="InterPro" id="IPR007630">
    <property type="entry name" value="RNA_pol_sigma70_r4"/>
</dbReference>
<keyword evidence="3" id="KW-1185">Reference proteome</keyword>
<feature type="domain" description="RNA polymerase sigma-70 region 4" evidence="1">
    <location>
        <begin position="103"/>
        <end position="151"/>
    </location>
</feature>
<dbReference type="RefSeq" id="WP_142529471.1">
    <property type="nucleotide sequence ID" value="NZ_CBCSJO010000009.1"/>
</dbReference>
<name>A0A521ERC5_9SPHI</name>
<sequence>MLKTDRQVLLESKPESIRSLYDKYAGTLLGYIFEIVKDSKLAEECLVHIFCELSAAFGAENARGPQNWSQLQRFARGRLEAFPGVSGKISAGVLAHNSYDQHLSALSQEQKKVFLDIYYHGKGLAKLAAELNKTEEFIRKTLKEAFAILRKSGEN</sequence>